<organism evidence="3 4">
    <name type="scientific">Phoenix dactylifera</name>
    <name type="common">Date palm</name>
    <dbReference type="NCBI Taxonomy" id="42345"/>
    <lineage>
        <taxon>Eukaryota</taxon>
        <taxon>Viridiplantae</taxon>
        <taxon>Streptophyta</taxon>
        <taxon>Embryophyta</taxon>
        <taxon>Tracheophyta</taxon>
        <taxon>Spermatophyta</taxon>
        <taxon>Magnoliopsida</taxon>
        <taxon>Liliopsida</taxon>
        <taxon>Arecaceae</taxon>
        <taxon>Coryphoideae</taxon>
        <taxon>Phoeniceae</taxon>
        <taxon>Phoenix</taxon>
    </lineage>
</organism>
<accession>A0A8B7BI54</accession>
<feature type="transmembrane region" description="Helical" evidence="1">
    <location>
        <begin position="22"/>
        <end position="42"/>
    </location>
</feature>
<dbReference type="Proteomes" id="UP000228380">
    <property type="component" value="Unplaced"/>
</dbReference>
<keyword evidence="1" id="KW-0812">Transmembrane</keyword>
<proteinExistence type="predicted"/>
<dbReference type="OrthoDB" id="433924at2759"/>
<gene>
    <name evidence="4 5" type="primary">LOC103697079</name>
</gene>
<dbReference type="InterPro" id="IPR000086">
    <property type="entry name" value="NUDIX_hydrolase_dom"/>
</dbReference>
<dbReference type="AlphaFoldDB" id="A0A8B7BI54"/>
<keyword evidence="3" id="KW-1185">Reference proteome</keyword>
<sequence>MPPPPSPTTAITTSFPPPPPNLIFYSAAAAAAAAALSFLFLLEPPHLLHPLLRFRRRRRSRCLETSAMRRPAAPLAFSSPDSLSEWLKPRLPSDALASWGVAPGTKTLHNLWLEISHGETSLFPSDEEGSSSLALRAVHVATVRVRNPRGALLIESHQLLSDGTIRPRRRPLSEKMRPGESIEDAAARAVMEELGKEAVKILPGSYEIKVEERASASYPGLPARYVLHSVEAEVEGLPQEGEFSTEETGEAVEAREKAVFVRRHFWNWVDDDGSV</sequence>
<feature type="domain" description="Nudix hydrolase" evidence="2">
    <location>
        <begin position="137"/>
        <end position="251"/>
    </location>
</feature>
<keyword evidence="1" id="KW-1133">Transmembrane helix</keyword>
<dbReference type="InterPro" id="IPR015797">
    <property type="entry name" value="NUDIX_hydrolase-like_dom_sf"/>
</dbReference>
<dbReference type="RefSeq" id="XP_008777078.1">
    <property type="nucleotide sequence ID" value="XM_008778856.3"/>
</dbReference>
<dbReference type="PANTHER" id="PTHR36395:SF1">
    <property type="entry name" value="RING-H2 ZINC FINGER PROTEIN"/>
    <property type="match status" value="1"/>
</dbReference>
<reference evidence="4 5" key="1">
    <citation type="submission" date="2025-04" db="UniProtKB">
        <authorList>
            <consortium name="RefSeq"/>
        </authorList>
    </citation>
    <scope>IDENTIFICATION</scope>
    <source>
        <tissue evidence="4 5">Young leaves</tissue>
    </source>
</reference>
<keyword evidence="1" id="KW-0472">Membrane</keyword>
<dbReference type="PANTHER" id="PTHR36395">
    <property type="entry name" value="RING-H2 ZINC FINGER PROTEIN"/>
    <property type="match status" value="1"/>
</dbReference>
<evidence type="ECO:0000313" key="3">
    <source>
        <dbReference type="Proteomes" id="UP000228380"/>
    </source>
</evidence>
<dbReference type="GeneID" id="103697079"/>
<name>A0A8B7BI54_PHODC</name>
<dbReference type="RefSeq" id="XP_026656921.1">
    <property type="nucleotide sequence ID" value="XM_026801120.2"/>
</dbReference>
<protein>
    <submittedName>
        <fullName evidence="4 5">Uncharacterized protein LOC103697079</fullName>
    </submittedName>
</protein>
<dbReference type="SUPFAM" id="SSF55811">
    <property type="entry name" value="Nudix"/>
    <property type="match status" value="1"/>
</dbReference>
<evidence type="ECO:0000313" key="5">
    <source>
        <dbReference type="RefSeq" id="XP_026656921.1"/>
    </source>
</evidence>
<dbReference type="Pfam" id="PF00293">
    <property type="entry name" value="NUDIX"/>
    <property type="match status" value="1"/>
</dbReference>
<evidence type="ECO:0000259" key="2">
    <source>
        <dbReference type="Pfam" id="PF00293"/>
    </source>
</evidence>
<dbReference type="CDD" id="cd02883">
    <property type="entry name" value="NUDIX_Hydrolase"/>
    <property type="match status" value="1"/>
</dbReference>
<dbReference type="KEGG" id="pda:103697079"/>
<evidence type="ECO:0000313" key="4">
    <source>
        <dbReference type="RefSeq" id="XP_008777078.1"/>
    </source>
</evidence>
<evidence type="ECO:0000256" key="1">
    <source>
        <dbReference type="SAM" id="Phobius"/>
    </source>
</evidence>